<feature type="transmembrane region" description="Helical" evidence="8">
    <location>
        <begin position="379"/>
        <end position="404"/>
    </location>
</feature>
<evidence type="ECO:0000256" key="8">
    <source>
        <dbReference type="SAM" id="Phobius"/>
    </source>
</evidence>
<dbReference type="InterPro" id="IPR019879">
    <property type="entry name" value="Ammonium_transptr_marine"/>
</dbReference>
<keyword evidence="9" id="KW-0732">Signal</keyword>
<dbReference type="InterPro" id="IPR018047">
    <property type="entry name" value="Ammonium_transpt_CS"/>
</dbReference>
<name>A0A840I297_9PROT</name>
<dbReference type="AlphaFoldDB" id="A0A840I297"/>
<dbReference type="GO" id="GO:0016020">
    <property type="term" value="C:membrane"/>
    <property type="evidence" value="ECO:0007669"/>
    <property type="project" value="UniProtKB-SubCell"/>
</dbReference>
<dbReference type="NCBIfam" id="TIGR03644">
    <property type="entry name" value="marine_trans_1"/>
    <property type="match status" value="1"/>
</dbReference>
<feature type="domain" description="Ammonium transporter AmtB-like" evidence="10">
    <location>
        <begin position="42"/>
        <end position="431"/>
    </location>
</feature>
<evidence type="ECO:0000256" key="9">
    <source>
        <dbReference type="SAM" id="SignalP"/>
    </source>
</evidence>
<evidence type="ECO:0000256" key="7">
    <source>
        <dbReference type="ARBA" id="ARBA00023177"/>
    </source>
</evidence>
<gene>
    <name evidence="11" type="ORF">GGQ59_001381</name>
</gene>
<evidence type="ECO:0000256" key="2">
    <source>
        <dbReference type="ARBA" id="ARBA00005887"/>
    </source>
</evidence>
<dbReference type="PANTHER" id="PTHR11730">
    <property type="entry name" value="AMMONIUM TRANSPORTER"/>
    <property type="match status" value="1"/>
</dbReference>
<dbReference type="Gene3D" id="1.10.3430.10">
    <property type="entry name" value="Ammonium transporter AmtB like domains"/>
    <property type="match status" value="1"/>
</dbReference>
<evidence type="ECO:0000256" key="3">
    <source>
        <dbReference type="ARBA" id="ARBA00022448"/>
    </source>
</evidence>
<keyword evidence="6 8" id="KW-0472">Membrane</keyword>
<feature type="signal peptide" evidence="9">
    <location>
        <begin position="1"/>
        <end position="26"/>
    </location>
</feature>
<feature type="chain" id="PRO_5032327101" evidence="9">
    <location>
        <begin position="27"/>
        <end position="463"/>
    </location>
</feature>
<dbReference type="PROSITE" id="PS01219">
    <property type="entry name" value="AMMONIUM_TRANSP"/>
    <property type="match status" value="1"/>
</dbReference>
<keyword evidence="5 8" id="KW-1133">Transmembrane helix</keyword>
<dbReference type="InterPro" id="IPR024041">
    <property type="entry name" value="NH4_transpt_AmtB-like_dom"/>
</dbReference>
<feature type="transmembrane region" description="Helical" evidence="8">
    <location>
        <begin position="134"/>
        <end position="151"/>
    </location>
</feature>
<dbReference type="InterPro" id="IPR029020">
    <property type="entry name" value="Ammonium/urea_transptr"/>
</dbReference>
<evidence type="ECO:0000259" key="10">
    <source>
        <dbReference type="Pfam" id="PF00909"/>
    </source>
</evidence>
<evidence type="ECO:0000256" key="4">
    <source>
        <dbReference type="ARBA" id="ARBA00022692"/>
    </source>
</evidence>
<comment type="caution">
    <text evidence="11">The sequence shown here is derived from an EMBL/GenBank/DDBJ whole genome shotgun (WGS) entry which is preliminary data.</text>
</comment>
<evidence type="ECO:0000256" key="5">
    <source>
        <dbReference type="ARBA" id="ARBA00022989"/>
    </source>
</evidence>
<feature type="transmembrane region" description="Helical" evidence="8">
    <location>
        <begin position="298"/>
        <end position="316"/>
    </location>
</feature>
<keyword evidence="4 8" id="KW-0812">Transmembrane</keyword>
<dbReference type="Proteomes" id="UP000563524">
    <property type="component" value="Unassembled WGS sequence"/>
</dbReference>
<feature type="transmembrane region" description="Helical" evidence="8">
    <location>
        <begin position="232"/>
        <end position="252"/>
    </location>
</feature>
<feature type="transmembrane region" description="Helical" evidence="8">
    <location>
        <begin position="322"/>
        <end position="344"/>
    </location>
</feature>
<dbReference type="Pfam" id="PF00909">
    <property type="entry name" value="Ammonium_transp"/>
    <property type="match status" value="1"/>
</dbReference>
<organism evidence="11 12">
    <name type="scientific">Parvularcula dongshanensis</name>
    <dbReference type="NCBI Taxonomy" id="1173995"/>
    <lineage>
        <taxon>Bacteria</taxon>
        <taxon>Pseudomonadati</taxon>
        <taxon>Pseudomonadota</taxon>
        <taxon>Alphaproteobacteria</taxon>
        <taxon>Parvularculales</taxon>
        <taxon>Parvularculaceae</taxon>
        <taxon>Parvularcula</taxon>
    </lineage>
</organism>
<evidence type="ECO:0000256" key="1">
    <source>
        <dbReference type="ARBA" id="ARBA00004141"/>
    </source>
</evidence>
<accession>A0A840I297</accession>
<feature type="transmembrane region" description="Helical" evidence="8">
    <location>
        <begin position="272"/>
        <end position="291"/>
    </location>
</feature>
<dbReference type="GO" id="GO:0097272">
    <property type="term" value="P:ammonium homeostasis"/>
    <property type="evidence" value="ECO:0007669"/>
    <property type="project" value="TreeGrafter"/>
</dbReference>
<feature type="transmembrane region" description="Helical" evidence="8">
    <location>
        <begin position="69"/>
        <end position="90"/>
    </location>
</feature>
<keyword evidence="3" id="KW-0813">Transport</keyword>
<protein>
    <submittedName>
        <fullName evidence="11">Amt family ammonium transporter</fullName>
    </submittedName>
</protein>
<keyword evidence="12" id="KW-1185">Reference proteome</keyword>
<reference evidence="11 12" key="1">
    <citation type="submission" date="2020-08" db="EMBL/GenBank/DDBJ databases">
        <title>Genomic Encyclopedia of Type Strains, Phase IV (KMG-IV): sequencing the most valuable type-strain genomes for metagenomic binning, comparative biology and taxonomic classification.</title>
        <authorList>
            <person name="Goeker M."/>
        </authorList>
    </citation>
    <scope>NUCLEOTIDE SEQUENCE [LARGE SCALE GENOMIC DNA]</scope>
    <source>
        <strain evidence="11 12">DSM 102850</strain>
    </source>
</reference>
<evidence type="ECO:0000313" key="12">
    <source>
        <dbReference type="Proteomes" id="UP000563524"/>
    </source>
</evidence>
<feature type="transmembrane region" description="Helical" evidence="8">
    <location>
        <begin position="356"/>
        <end position="373"/>
    </location>
</feature>
<sequence>MRQLRKAGIVFATTGTGALIASSAAAQEAAVDTQYILNSFLFLVGGFLVMFMAAGFCMLEAGLVRSKNVADICLKNIALYAIAGIMYYLVGYDLMYDGVEKWFGTFSIWNAAQGAPGGADIVGEAGGYADHSDWFFQMVFVATAASIVSGAMAERVKLFPFFAFVVILTGLIYPISGAWKWGGGWLDQLNFQDFAGSTIVHSVGGWAALTGCLILGPRLGKYVDGKTRPMPGSNLPLATLGTFILWLGWFGFNGASQLALGTVSDAVAVSRIFANTNMAAAGGAVAALILTKALYKKVDLTLVLNGALAGLVSITAEPLTPSVGAAILIGAVGAIIVTLVIPLLDKVKLDDVVGAIPVHLVAGIFGTLVVPVTNPDAGFGAQAIGVLAVAAWVVPTSAIVWFVLKLTVGIRLSEEEELIGGDAAELGLEAYPEFVDGVPDGGRGVAAGSSAYAGSTQPVGSTV</sequence>
<proteinExistence type="inferred from homology"/>
<dbReference type="RefSeq" id="WP_183817038.1">
    <property type="nucleotide sequence ID" value="NZ_JACHOB010000002.1"/>
</dbReference>
<feature type="transmembrane region" description="Helical" evidence="8">
    <location>
        <begin position="199"/>
        <end position="220"/>
    </location>
</feature>
<evidence type="ECO:0000313" key="11">
    <source>
        <dbReference type="EMBL" id="MBB4658867.1"/>
    </source>
</evidence>
<dbReference type="EMBL" id="JACHOB010000002">
    <property type="protein sequence ID" value="MBB4658867.1"/>
    <property type="molecule type" value="Genomic_DNA"/>
</dbReference>
<comment type="subcellular location">
    <subcellularLocation>
        <location evidence="1">Membrane</location>
        <topology evidence="1">Multi-pass membrane protein</topology>
    </subcellularLocation>
</comment>
<dbReference type="SUPFAM" id="SSF111352">
    <property type="entry name" value="Ammonium transporter"/>
    <property type="match status" value="1"/>
</dbReference>
<feature type="transmembrane region" description="Helical" evidence="8">
    <location>
        <begin position="158"/>
        <end position="179"/>
    </location>
</feature>
<dbReference type="PANTHER" id="PTHR11730:SF62">
    <property type="entry name" value="AMMONIUM TRANSPORTER SLL1017-RELATED"/>
    <property type="match status" value="1"/>
</dbReference>
<feature type="transmembrane region" description="Helical" evidence="8">
    <location>
        <begin position="36"/>
        <end position="57"/>
    </location>
</feature>
<keyword evidence="7" id="KW-0924">Ammonia transport</keyword>
<comment type="similarity">
    <text evidence="2">Belongs to the ammonia transporter channel (TC 1.A.11.2) family.</text>
</comment>
<dbReference type="GO" id="GO:0008519">
    <property type="term" value="F:ammonium channel activity"/>
    <property type="evidence" value="ECO:0007669"/>
    <property type="project" value="InterPro"/>
</dbReference>
<evidence type="ECO:0000256" key="6">
    <source>
        <dbReference type="ARBA" id="ARBA00023136"/>
    </source>
</evidence>